<accession>A0A7C9FG27</accession>
<keyword evidence="3" id="KW-1185">Reference proteome</keyword>
<sequence length="81" mass="9371">MQAKDVIQPVAVDPRTAIYHFKVHILNISPMIYRRFIIVGNTHLAELHHLIQPRWRTVDDGLGKSAFTRFSYLGIGLWNCL</sequence>
<evidence type="ECO:0000313" key="3">
    <source>
        <dbReference type="Proteomes" id="UP000479293"/>
    </source>
</evidence>
<evidence type="ECO:0000313" key="2">
    <source>
        <dbReference type="EMBL" id="MPR37287.1"/>
    </source>
</evidence>
<organism evidence="2 3">
    <name type="scientific">Salmonirosea aquatica</name>
    <dbReference type="NCBI Taxonomy" id="2654236"/>
    <lineage>
        <taxon>Bacteria</taxon>
        <taxon>Pseudomonadati</taxon>
        <taxon>Bacteroidota</taxon>
        <taxon>Cytophagia</taxon>
        <taxon>Cytophagales</taxon>
        <taxon>Spirosomataceae</taxon>
        <taxon>Salmonirosea</taxon>
    </lineage>
</organism>
<comment type="caution">
    <text evidence="2">The sequence shown here is derived from an EMBL/GenBank/DDBJ whole genome shotgun (WGS) entry which is preliminary data.</text>
</comment>
<dbReference type="InterPro" id="IPR024047">
    <property type="entry name" value="MM3350-like_sf"/>
</dbReference>
<reference evidence="2 3" key="1">
    <citation type="submission" date="2019-10" db="EMBL/GenBank/DDBJ databases">
        <title>Draft Genome Sequence of Cytophagaceae sp. SJW1-29.</title>
        <authorList>
            <person name="Choi A."/>
        </authorList>
    </citation>
    <scope>NUCLEOTIDE SEQUENCE [LARGE SCALE GENOMIC DNA]</scope>
    <source>
        <strain evidence="2 3">SJW1-29</strain>
    </source>
</reference>
<gene>
    <name evidence="1" type="ORF">GBK04_26195</name>
    <name evidence="2" type="ORF">GBK04_29145</name>
</gene>
<dbReference type="Proteomes" id="UP000479293">
    <property type="component" value="Unassembled WGS sequence"/>
</dbReference>
<protein>
    <submittedName>
        <fullName evidence="2">Uncharacterized protein</fullName>
    </submittedName>
</protein>
<dbReference type="EMBL" id="WHLY01000004">
    <property type="protein sequence ID" value="MPR37287.1"/>
    <property type="molecule type" value="Genomic_DNA"/>
</dbReference>
<dbReference type="AlphaFoldDB" id="A0A7C9FG27"/>
<evidence type="ECO:0000313" key="1">
    <source>
        <dbReference type="EMBL" id="MPR36728.1"/>
    </source>
</evidence>
<proteinExistence type="predicted"/>
<dbReference type="Gene3D" id="3.10.290.30">
    <property type="entry name" value="MM3350-like"/>
    <property type="match status" value="1"/>
</dbReference>
<name>A0A7C9FG27_9BACT</name>
<dbReference type="SUPFAM" id="SSF159941">
    <property type="entry name" value="MM3350-like"/>
    <property type="match status" value="1"/>
</dbReference>
<dbReference type="EMBL" id="WHLY01000002">
    <property type="protein sequence ID" value="MPR36728.1"/>
    <property type="molecule type" value="Genomic_DNA"/>
</dbReference>